<dbReference type="GO" id="GO:0005789">
    <property type="term" value="C:endoplasmic reticulum membrane"/>
    <property type="evidence" value="ECO:0007669"/>
    <property type="project" value="UniProtKB-SubCell"/>
</dbReference>
<evidence type="ECO:0000313" key="15">
    <source>
        <dbReference type="Proteomes" id="UP000292052"/>
    </source>
</evidence>
<dbReference type="Pfam" id="PF01663">
    <property type="entry name" value="Phosphodiest"/>
    <property type="match status" value="1"/>
</dbReference>
<dbReference type="Proteomes" id="UP000292052">
    <property type="component" value="Unassembled WGS sequence"/>
</dbReference>
<comment type="caution">
    <text evidence="14">The sequence shown here is derived from an EMBL/GenBank/DDBJ whole genome shotgun (WGS) entry which is preliminary data.</text>
</comment>
<feature type="transmembrane region" description="Helical" evidence="13">
    <location>
        <begin position="716"/>
        <end position="737"/>
    </location>
</feature>
<evidence type="ECO:0000256" key="11">
    <source>
        <dbReference type="ARBA" id="ARBA00079084"/>
    </source>
</evidence>
<feature type="transmembrane region" description="Helical" evidence="13">
    <location>
        <begin position="551"/>
        <end position="571"/>
    </location>
</feature>
<dbReference type="SUPFAM" id="SSF53649">
    <property type="entry name" value="Alkaline phosphatase-like"/>
    <property type="match status" value="1"/>
</dbReference>
<evidence type="ECO:0000256" key="7">
    <source>
        <dbReference type="ARBA" id="ARBA00022824"/>
    </source>
</evidence>
<organism evidence="14 15">
    <name type="scientific">Asbolus verrucosus</name>
    <name type="common">Desert ironclad beetle</name>
    <dbReference type="NCBI Taxonomy" id="1661398"/>
    <lineage>
        <taxon>Eukaryota</taxon>
        <taxon>Metazoa</taxon>
        <taxon>Ecdysozoa</taxon>
        <taxon>Arthropoda</taxon>
        <taxon>Hexapoda</taxon>
        <taxon>Insecta</taxon>
        <taxon>Pterygota</taxon>
        <taxon>Neoptera</taxon>
        <taxon>Endopterygota</taxon>
        <taxon>Coleoptera</taxon>
        <taxon>Polyphaga</taxon>
        <taxon>Cucujiformia</taxon>
        <taxon>Tenebrionidae</taxon>
        <taxon>Pimeliinae</taxon>
        <taxon>Asbolus</taxon>
    </lineage>
</organism>
<feature type="transmembrane region" description="Helical" evidence="13">
    <location>
        <begin position="436"/>
        <end position="454"/>
    </location>
</feature>
<dbReference type="InterPro" id="IPR037675">
    <property type="entry name" value="PIG-O_N"/>
</dbReference>
<dbReference type="OrthoDB" id="272139at2759"/>
<feature type="transmembrane region" description="Helical" evidence="13">
    <location>
        <begin position="624"/>
        <end position="649"/>
    </location>
</feature>
<evidence type="ECO:0000256" key="3">
    <source>
        <dbReference type="ARBA" id="ARBA00008695"/>
    </source>
</evidence>
<feature type="transmembrane region" description="Helical" evidence="13">
    <location>
        <begin position="789"/>
        <end position="814"/>
    </location>
</feature>
<feature type="transmembrane region" description="Helical" evidence="13">
    <location>
        <begin position="504"/>
        <end position="524"/>
    </location>
</feature>
<keyword evidence="10" id="KW-0325">Glycoprotein</keyword>
<keyword evidence="5 14" id="KW-0808">Transferase</keyword>
<dbReference type="InterPro" id="IPR039524">
    <property type="entry name" value="PIGO/GPI13"/>
</dbReference>
<comment type="pathway">
    <text evidence="2">Glycolipid biosynthesis; glycosylphosphatidylinositol-anchor biosynthesis.</text>
</comment>
<evidence type="ECO:0000256" key="1">
    <source>
        <dbReference type="ARBA" id="ARBA00004477"/>
    </source>
</evidence>
<evidence type="ECO:0000256" key="2">
    <source>
        <dbReference type="ARBA" id="ARBA00004687"/>
    </source>
</evidence>
<keyword evidence="7" id="KW-0256">Endoplasmic reticulum</keyword>
<dbReference type="FunFam" id="3.40.720.10:FF:000041">
    <property type="entry name" value="GPI ethanolamine phosphate transferase 3"/>
    <property type="match status" value="1"/>
</dbReference>
<accession>A0A482W787</accession>
<evidence type="ECO:0000313" key="14">
    <source>
        <dbReference type="EMBL" id="RZC40659.1"/>
    </source>
</evidence>
<evidence type="ECO:0000256" key="4">
    <source>
        <dbReference type="ARBA" id="ARBA00022502"/>
    </source>
</evidence>
<keyword evidence="9 13" id="KW-0472">Membrane</keyword>
<protein>
    <recommendedName>
        <fullName evidence="12">GPI ethanolamine phosphate transferase 3, catalytic subunit</fullName>
    </recommendedName>
    <alternativeName>
        <fullName evidence="11">Phosphatidylinositol-glycan biosynthesis class O protein</fullName>
    </alternativeName>
</protein>
<keyword evidence="15" id="KW-1185">Reference proteome</keyword>
<feature type="non-terminal residue" evidence="14">
    <location>
        <position position="969"/>
    </location>
</feature>
<dbReference type="EMBL" id="QDEB01024273">
    <property type="protein sequence ID" value="RZC40659.1"/>
    <property type="molecule type" value="Genomic_DNA"/>
</dbReference>
<gene>
    <name evidence="14" type="ORF">BDFB_003853</name>
</gene>
<name>A0A482W787_ASBVE</name>
<feature type="transmembrane region" description="Helical" evidence="13">
    <location>
        <begin position="683"/>
        <end position="704"/>
    </location>
</feature>
<dbReference type="InterPro" id="IPR017850">
    <property type="entry name" value="Alkaline_phosphatase_core_sf"/>
</dbReference>
<evidence type="ECO:0000256" key="8">
    <source>
        <dbReference type="ARBA" id="ARBA00022989"/>
    </source>
</evidence>
<dbReference type="STRING" id="1661398.A0A482W787"/>
<evidence type="ECO:0000256" key="9">
    <source>
        <dbReference type="ARBA" id="ARBA00023136"/>
    </source>
</evidence>
<feature type="transmembrane region" description="Helical" evidence="13">
    <location>
        <begin position="583"/>
        <end position="604"/>
    </location>
</feature>
<feature type="transmembrane region" description="Helical" evidence="13">
    <location>
        <begin position="758"/>
        <end position="777"/>
    </location>
</feature>
<sequence length="969" mass="109668">GFLLSKTAQKSNSTCLSFQEIPCLVQDTTVNGPGEQCSDNYKLSYLLQNINSASNVCLPQKARIVLVLIDALRYDFMLFNDKLQNPLPFQNKLPVIHRLMKQYPEFTRLYKFVADPPTTTMQRLKALTTGSLPTFIDAGSNFATNEINEDNIIDQLLRHNLSTVLIGDDTWDGLYPNRFLRKYPYPSFDVWDLDTVDNGVMTHLYPELNQTDWSFLIAHYLGVDHCGHRYGPNHSEMERKLTEMDTVIESVADKLDSNTMLFVIGDHGMTETGNHGGDSEDEVMSALFIYSKKPLSSLGEHTDTVRQVSLAPTMAAIFGVSVPFSNLGTVILDALPSFNNSHVQEWQWSLFYLWGNVQQMLTYIEEYAESSSETFSHAALKELKEKFSLLNSKLYAVTNEASFENFAKECTDFLTKLRETCEEVWIQFDSFSMTRGLLFLFLSLFFVYMITDGIPSNRLPEIFMSSFVIEESSVLLYLLNTVILIGTLSVSQGESKKKSHKSKLKLLAIALGILILVRGSMYFWRCRDRLEQPWCYETFNAFTAKVETTKLQWIITVITLGLFVTVTKVWLRNCGNLNGYSYTVILLKYVPTVLVVCMSGFWVLNRLPINTKNKSVQLWQANALAWVVYGLSAVGILTVIMKPLCIYILPSTDEYSTESENNKIPQLFQKVKKMFNEPRNEDVPVICGLGTVYSAVYIAIGIYLTHLFALLHGDAVAPSTVIMFLASAFVLIITSIIRLEKANTIGKLPNCKNPKNQLFEIPNMSLLVWVILSQYFFYGTGHQPSFPNIIWDAAFVGTSGIFKHNFVPATLIIINTFCSQILMGFLVPLLIIMPFTVSVMLPSVINKNIMQKENLRGEVLLYERDGLLITVAFTTICKYMICHGIRVFATMLAATIHCRHMMVWKIFAPKLIFESVGMFVTLSVACLSYLNRNGNNGSELSEKKENCETITNTENKVLNKCQSNFIKPT</sequence>
<evidence type="ECO:0000256" key="13">
    <source>
        <dbReference type="SAM" id="Phobius"/>
    </source>
</evidence>
<proteinExistence type="inferred from homology"/>
<dbReference type="CDD" id="cd16023">
    <property type="entry name" value="GPI_EPT_3"/>
    <property type="match status" value="1"/>
</dbReference>
<dbReference type="GO" id="GO:0051377">
    <property type="term" value="F:mannose-ethanolamine phosphotransferase activity"/>
    <property type="evidence" value="ECO:0007669"/>
    <property type="project" value="InterPro"/>
</dbReference>
<evidence type="ECO:0000256" key="10">
    <source>
        <dbReference type="ARBA" id="ARBA00023180"/>
    </source>
</evidence>
<keyword evidence="4" id="KW-0337">GPI-anchor biosynthesis</keyword>
<evidence type="ECO:0000256" key="5">
    <source>
        <dbReference type="ARBA" id="ARBA00022679"/>
    </source>
</evidence>
<evidence type="ECO:0000256" key="12">
    <source>
        <dbReference type="ARBA" id="ARBA00093602"/>
    </source>
</evidence>
<feature type="transmembrane region" description="Helical" evidence="13">
    <location>
        <begin position="821"/>
        <end position="846"/>
    </location>
</feature>
<evidence type="ECO:0000256" key="6">
    <source>
        <dbReference type="ARBA" id="ARBA00022692"/>
    </source>
</evidence>
<keyword evidence="6 13" id="KW-0812">Transmembrane</keyword>
<keyword evidence="8 13" id="KW-1133">Transmembrane helix</keyword>
<dbReference type="Gene3D" id="3.40.720.10">
    <property type="entry name" value="Alkaline Phosphatase, subunit A"/>
    <property type="match status" value="1"/>
</dbReference>
<dbReference type="GO" id="GO:0006506">
    <property type="term" value="P:GPI anchor biosynthetic process"/>
    <property type="evidence" value="ECO:0007669"/>
    <property type="project" value="UniProtKB-UniPathway"/>
</dbReference>
<feature type="transmembrane region" description="Helical" evidence="13">
    <location>
        <begin position="911"/>
        <end position="930"/>
    </location>
</feature>
<comment type="similarity">
    <text evidence="3">Belongs to the PIGG/PIGN/PIGO family. PIGO subfamily.</text>
</comment>
<dbReference type="PANTHER" id="PTHR23071">
    <property type="entry name" value="PHOSPHATIDYLINOSITOL GLYCAN"/>
    <property type="match status" value="1"/>
</dbReference>
<feature type="transmembrane region" description="Helical" evidence="13">
    <location>
        <begin position="474"/>
        <end position="492"/>
    </location>
</feature>
<dbReference type="UniPathway" id="UPA00196"/>
<dbReference type="InterPro" id="IPR002591">
    <property type="entry name" value="Phosphodiest/P_Trfase"/>
</dbReference>
<reference evidence="14 15" key="1">
    <citation type="submission" date="2017-03" db="EMBL/GenBank/DDBJ databases">
        <title>Genome of the blue death feigning beetle - Asbolus verrucosus.</title>
        <authorList>
            <person name="Rider S.D."/>
        </authorList>
    </citation>
    <scope>NUCLEOTIDE SEQUENCE [LARGE SCALE GENOMIC DNA]</scope>
    <source>
        <strain evidence="14">Butters</strain>
        <tissue evidence="14">Head and leg muscle</tissue>
    </source>
</reference>
<feature type="transmembrane region" description="Helical" evidence="13">
    <location>
        <begin position="866"/>
        <end position="890"/>
    </location>
</feature>
<feature type="non-terminal residue" evidence="14">
    <location>
        <position position="1"/>
    </location>
</feature>
<dbReference type="PANTHER" id="PTHR23071:SF1">
    <property type="entry name" value="GPI ETHANOLAMINE PHOSPHATE TRANSFERASE 3"/>
    <property type="match status" value="1"/>
</dbReference>
<comment type="subcellular location">
    <subcellularLocation>
        <location evidence="1">Endoplasmic reticulum membrane</location>
        <topology evidence="1">Multi-pass membrane protein</topology>
    </subcellularLocation>
</comment>
<dbReference type="AlphaFoldDB" id="A0A482W787"/>